<feature type="transmembrane region" description="Helical" evidence="6">
    <location>
        <begin position="130"/>
        <end position="154"/>
    </location>
</feature>
<keyword evidence="2" id="KW-0813">Transport</keyword>
<dbReference type="AlphaFoldDB" id="A0A0G1CDD9"/>
<keyword evidence="4 6" id="KW-1133">Transmembrane helix</keyword>
<name>A0A0G1CDD9_9BACT</name>
<protein>
    <submittedName>
        <fullName evidence="8">Major facilitator superfamily transporter</fullName>
    </submittedName>
</protein>
<feature type="transmembrane region" description="Helical" evidence="6">
    <location>
        <begin position="41"/>
        <end position="60"/>
    </location>
</feature>
<dbReference type="InterPro" id="IPR036259">
    <property type="entry name" value="MFS_trans_sf"/>
</dbReference>
<evidence type="ECO:0000256" key="3">
    <source>
        <dbReference type="ARBA" id="ARBA00022692"/>
    </source>
</evidence>
<dbReference type="PRINTS" id="PR01035">
    <property type="entry name" value="TCRTETA"/>
</dbReference>
<feature type="transmembrane region" description="Helical" evidence="6">
    <location>
        <begin position="276"/>
        <end position="295"/>
    </location>
</feature>
<sequence>MKRNPTLIILMVIMLVNALSYGTIIPLLYPYAARFGINPLGLSLLFASFSLAQLLATPIIGRLSDKYGRKPLLLLCLAGTAVSLALFASATSALMLFVSRILDGITGGNISVAQAVLADTTEGKDRAQAFGLLGAAFGFGFLFGPALGGLLSQISLSAPFWFAAALALGGTLAGTFMLKETLDKSKRQPAKQPFFSLHGLTEALTNPLTGIILVISFLFMTALNAWIIGFQTFSNDILKLPARDIGLMFATFGFISIVIQGWGIRVLLNKFKHKKSILVGSLLFSILIVAPTFFIHSFVPFFVLVLLFGITSTPMNPVITGLLSERTKAEDQGGILGINQSIVSFGQIVGPLIAGTIATTSVNAVFPVAAAIMVAALVATKWLYIPKVMPVNL</sequence>
<dbReference type="GO" id="GO:0016020">
    <property type="term" value="C:membrane"/>
    <property type="evidence" value="ECO:0007669"/>
    <property type="project" value="UniProtKB-SubCell"/>
</dbReference>
<dbReference type="EMBL" id="LCFB01000034">
    <property type="protein sequence ID" value="KKS83670.1"/>
    <property type="molecule type" value="Genomic_DNA"/>
</dbReference>
<dbReference type="STRING" id="1618436.UV59_C0034G0001"/>
<evidence type="ECO:0000259" key="7">
    <source>
        <dbReference type="PROSITE" id="PS50850"/>
    </source>
</evidence>
<feature type="transmembrane region" description="Helical" evidence="6">
    <location>
        <begin position="335"/>
        <end position="358"/>
    </location>
</feature>
<comment type="subcellular location">
    <subcellularLocation>
        <location evidence="1">Membrane</location>
        <topology evidence="1">Multi-pass membrane protein</topology>
    </subcellularLocation>
</comment>
<feature type="transmembrane region" description="Helical" evidence="6">
    <location>
        <begin position="211"/>
        <end position="233"/>
    </location>
</feature>
<feature type="transmembrane region" description="Helical" evidence="6">
    <location>
        <begin position="7"/>
        <end position="29"/>
    </location>
</feature>
<dbReference type="PROSITE" id="PS50850">
    <property type="entry name" value="MFS"/>
    <property type="match status" value="1"/>
</dbReference>
<dbReference type="InterPro" id="IPR001958">
    <property type="entry name" value="Tet-R_TetA/multi-R_MdtG-like"/>
</dbReference>
<feature type="domain" description="Major facilitator superfamily (MFS) profile" evidence="7">
    <location>
        <begin position="6"/>
        <end position="388"/>
    </location>
</feature>
<accession>A0A0G1CDD9</accession>
<dbReference type="InterPro" id="IPR020846">
    <property type="entry name" value="MFS_dom"/>
</dbReference>
<dbReference type="Proteomes" id="UP000034543">
    <property type="component" value="Unassembled WGS sequence"/>
</dbReference>
<evidence type="ECO:0000256" key="2">
    <source>
        <dbReference type="ARBA" id="ARBA00022448"/>
    </source>
</evidence>
<proteinExistence type="predicted"/>
<reference evidence="8 9" key="1">
    <citation type="journal article" date="2015" name="Nature">
        <title>rRNA introns, odd ribosomes, and small enigmatic genomes across a large radiation of phyla.</title>
        <authorList>
            <person name="Brown C.T."/>
            <person name="Hug L.A."/>
            <person name="Thomas B.C."/>
            <person name="Sharon I."/>
            <person name="Castelle C.J."/>
            <person name="Singh A."/>
            <person name="Wilkins M.J."/>
            <person name="Williams K.H."/>
            <person name="Banfield J.F."/>
        </authorList>
    </citation>
    <scope>NUCLEOTIDE SEQUENCE [LARGE SCALE GENOMIC DNA]</scope>
</reference>
<dbReference type="Gene3D" id="1.20.1250.20">
    <property type="entry name" value="MFS general substrate transporter like domains"/>
    <property type="match status" value="1"/>
</dbReference>
<keyword evidence="3 6" id="KW-0812">Transmembrane</keyword>
<evidence type="ECO:0000256" key="6">
    <source>
        <dbReference type="SAM" id="Phobius"/>
    </source>
</evidence>
<dbReference type="PANTHER" id="PTHR23504:SF15">
    <property type="entry name" value="MAJOR FACILITATOR SUPERFAMILY (MFS) PROFILE DOMAIN-CONTAINING PROTEIN"/>
    <property type="match status" value="1"/>
</dbReference>
<dbReference type="PANTHER" id="PTHR23504">
    <property type="entry name" value="MAJOR FACILITATOR SUPERFAMILY DOMAIN-CONTAINING PROTEIN 10"/>
    <property type="match status" value="1"/>
</dbReference>
<feature type="transmembrane region" description="Helical" evidence="6">
    <location>
        <begin position="245"/>
        <end position="264"/>
    </location>
</feature>
<organism evidence="8 9">
    <name type="scientific">Candidatus Gottesmanbacteria bacterium GW2011_GWA1_43_11</name>
    <dbReference type="NCBI Taxonomy" id="1618436"/>
    <lineage>
        <taxon>Bacteria</taxon>
        <taxon>Candidatus Gottesmaniibacteriota</taxon>
    </lineage>
</organism>
<dbReference type="GO" id="GO:0022857">
    <property type="term" value="F:transmembrane transporter activity"/>
    <property type="evidence" value="ECO:0007669"/>
    <property type="project" value="InterPro"/>
</dbReference>
<evidence type="ECO:0000313" key="9">
    <source>
        <dbReference type="Proteomes" id="UP000034543"/>
    </source>
</evidence>
<evidence type="ECO:0000256" key="1">
    <source>
        <dbReference type="ARBA" id="ARBA00004141"/>
    </source>
</evidence>
<feature type="transmembrane region" description="Helical" evidence="6">
    <location>
        <begin position="364"/>
        <end position="384"/>
    </location>
</feature>
<dbReference type="SUPFAM" id="SSF103473">
    <property type="entry name" value="MFS general substrate transporter"/>
    <property type="match status" value="1"/>
</dbReference>
<evidence type="ECO:0000256" key="4">
    <source>
        <dbReference type="ARBA" id="ARBA00022989"/>
    </source>
</evidence>
<dbReference type="Pfam" id="PF07690">
    <property type="entry name" value="MFS_1"/>
    <property type="match status" value="1"/>
</dbReference>
<feature type="transmembrane region" description="Helical" evidence="6">
    <location>
        <begin position="101"/>
        <end position="118"/>
    </location>
</feature>
<keyword evidence="5 6" id="KW-0472">Membrane</keyword>
<feature type="transmembrane region" description="Helical" evidence="6">
    <location>
        <begin position="160"/>
        <end position="178"/>
    </location>
</feature>
<gene>
    <name evidence="8" type="ORF">UV59_C0034G0001</name>
</gene>
<feature type="transmembrane region" description="Helical" evidence="6">
    <location>
        <begin position="301"/>
        <end position="323"/>
    </location>
</feature>
<dbReference type="InterPro" id="IPR011701">
    <property type="entry name" value="MFS"/>
</dbReference>
<feature type="transmembrane region" description="Helical" evidence="6">
    <location>
        <begin position="72"/>
        <end position="95"/>
    </location>
</feature>
<evidence type="ECO:0000313" key="8">
    <source>
        <dbReference type="EMBL" id="KKS83670.1"/>
    </source>
</evidence>
<comment type="caution">
    <text evidence="8">The sequence shown here is derived from an EMBL/GenBank/DDBJ whole genome shotgun (WGS) entry which is preliminary data.</text>
</comment>
<evidence type="ECO:0000256" key="5">
    <source>
        <dbReference type="ARBA" id="ARBA00023136"/>
    </source>
</evidence>